<dbReference type="InterPro" id="IPR020901">
    <property type="entry name" value="Prtase_inh_Kunz-CS"/>
</dbReference>
<keyword evidence="4" id="KW-1185">Reference proteome</keyword>
<proteinExistence type="predicted"/>
<dbReference type="PANTHER" id="PTHR10083">
    <property type="entry name" value="KUNITZ-TYPE PROTEASE INHIBITOR-RELATED"/>
    <property type="match status" value="1"/>
</dbReference>
<dbReference type="InterPro" id="IPR050098">
    <property type="entry name" value="TFPI/VKTCI-like"/>
</dbReference>
<gene>
    <name evidence="3" type="ORF">CHS0354_040279</name>
</gene>
<evidence type="ECO:0000313" key="4">
    <source>
        <dbReference type="Proteomes" id="UP001195483"/>
    </source>
</evidence>
<reference evidence="3" key="1">
    <citation type="journal article" date="2021" name="Genome Biol. Evol.">
        <title>A High-Quality Reference Genome for a Parasitic Bivalve with Doubly Uniparental Inheritance (Bivalvia: Unionida).</title>
        <authorList>
            <person name="Smith C.H."/>
        </authorList>
    </citation>
    <scope>NUCLEOTIDE SEQUENCE</scope>
    <source>
        <strain evidence="3">CHS0354</strain>
    </source>
</reference>
<dbReference type="CDD" id="cd00109">
    <property type="entry name" value="Kunitz-type"/>
    <property type="match status" value="1"/>
</dbReference>
<dbReference type="EMBL" id="JAEAOA010002333">
    <property type="protein sequence ID" value="KAK3584578.1"/>
    <property type="molecule type" value="Genomic_DNA"/>
</dbReference>
<accession>A0AAE0VNB8</accession>
<dbReference type="Proteomes" id="UP001195483">
    <property type="component" value="Unassembled WGS sequence"/>
</dbReference>
<name>A0AAE0VNB8_9BIVA</name>
<dbReference type="Pfam" id="PF00014">
    <property type="entry name" value="Kunitz_BPTI"/>
    <property type="match status" value="1"/>
</dbReference>
<feature type="domain" description="BPTI/Kunitz inhibitor" evidence="2">
    <location>
        <begin position="64"/>
        <end position="114"/>
    </location>
</feature>
<dbReference type="PROSITE" id="PS00280">
    <property type="entry name" value="BPTI_KUNITZ_1"/>
    <property type="match status" value="1"/>
</dbReference>
<dbReference type="InterPro" id="IPR036880">
    <property type="entry name" value="Kunitz_BPTI_sf"/>
</dbReference>
<dbReference type="Gene3D" id="4.10.410.10">
    <property type="entry name" value="Pancreatic trypsin inhibitor Kunitz domain"/>
    <property type="match status" value="1"/>
</dbReference>
<dbReference type="AlphaFoldDB" id="A0AAE0VNB8"/>
<reference evidence="3" key="2">
    <citation type="journal article" date="2021" name="Genome Biol. Evol.">
        <title>Developing a high-quality reference genome for a parasitic bivalve with doubly uniparental inheritance (Bivalvia: Unionida).</title>
        <authorList>
            <person name="Smith C.H."/>
        </authorList>
    </citation>
    <scope>NUCLEOTIDE SEQUENCE</scope>
    <source>
        <strain evidence="3">CHS0354</strain>
        <tissue evidence="3">Mantle</tissue>
    </source>
</reference>
<dbReference type="FunFam" id="4.10.410.10:FF:000004">
    <property type="entry name" value="Tissue factor pathway inhibitor"/>
    <property type="match status" value="1"/>
</dbReference>
<dbReference type="GO" id="GO:0005615">
    <property type="term" value="C:extracellular space"/>
    <property type="evidence" value="ECO:0007669"/>
    <property type="project" value="TreeGrafter"/>
</dbReference>
<evidence type="ECO:0000259" key="2">
    <source>
        <dbReference type="PROSITE" id="PS50279"/>
    </source>
</evidence>
<reference evidence="3" key="3">
    <citation type="submission" date="2023-05" db="EMBL/GenBank/DDBJ databases">
        <authorList>
            <person name="Smith C.H."/>
        </authorList>
    </citation>
    <scope>NUCLEOTIDE SEQUENCE</scope>
    <source>
        <strain evidence="3">CHS0354</strain>
        <tissue evidence="3">Mantle</tissue>
    </source>
</reference>
<dbReference type="PRINTS" id="PR00759">
    <property type="entry name" value="BASICPTASE"/>
</dbReference>
<comment type="caution">
    <text evidence="3">The sequence shown here is derived from an EMBL/GenBank/DDBJ whole genome shotgun (WGS) entry which is preliminary data.</text>
</comment>
<keyword evidence="1" id="KW-1015">Disulfide bond</keyword>
<dbReference type="PANTHER" id="PTHR10083:SF374">
    <property type="entry name" value="BPTI_KUNITZ INHIBITOR DOMAIN-CONTAINING PROTEIN"/>
    <property type="match status" value="1"/>
</dbReference>
<evidence type="ECO:0000256" key="1">
    <source>
        <dbReference type="ARBA" id="ARBA00023157"/>
    </source>
</evidence>
<organism evidence="3 4">
    <name type="scientific">Potamilus streckersoni</name>
    <dbReference type="NCBI Taxonomy" id="2493646"/>
    <lineage>
        <taxon>Eukaryota</taxon>
        <taxon>Metazoa</taxon>
        <taxon>Spiralia</taxon>
        <taxon>Lophotrochozoa</taxon>
        <taxon>Mollusca</taxon>
        <taxon>Bivalvia</taxon>
        <taxon>Autobranchia</taxon>
        <taxon>Heteroconchia</taxon>
        <taxon>Palaeoheterodonta</taxon>
        <taxon>Unionida</taxon>
        <taxon>Unionoidea</taxon>
        <taxon>Unionidae</taxon>
        <taxon>Ambleminae</taxon>
        <taxon>Lampsilini</taxon>
        <taxon>Potamilus</taxon>
    </lineage>
</organism>
<protein>
    <recommendedName>
        <fullName evidence="2">BPTI/Kunitz inhibitor domain-containing protein</fullName>
    </recommendedName>
</protein>
<dbReference type="InterPro" id="IPR002223">
    <property type="entry name" value="Kunitz_BPTI"/>
</dbReference>
<dbReference type="SMART" id="SM00131">
    <property type="entry name" value="KU"/>
    <property type="match status" value="1"/>
</dbReference>
<dbReference type="SUPFAM" id="SSF57362">
    <property type="entry name" value="BPTI-like"/>
    <property type="match status" value="1"/>
</dbReference>
<sequence>MARTASQFYAMKWPEPPIIAMLTRTTCLLAFTLVLCLLAVDGAITEPPEPTDHPNTTPFDPSVCHLPSNPGPCKGFFPRYFYDVKTLDCKEFIYGGCGGNQNNFETANSCIAFCVS</sequence>
<dbReference type="GO" id="GO:0004867">
    <property type="term" value="F:serine-type endopeptidase inhibitor activity"/>
    <property type="evidence" value="ECO:0007669"/>
    <property type="project" value="InterPro"/>
</dbReference>
<dbReference type="PROSITE" id="PS50279">
    <property type="entry name" value="BPTI_KUNITZ_2"/>
    <property type="match status" value="1"/>
</dbReference>
<evidence type="ECO:0000313" key="3">
    <source>
        <dbReference type="EMBL" id="KAK3584578.1"/>
    </source>
</evidence>